<feature type="transmembrane region" description="Helical" evidence="1">
    <location>
        <begin position="191"/>
        <end position="212"/>
    </location>
</feature>
<dbReference type="STRING" id="1408250.Q760_10835"/>
<gene>
    <name evidence="3" type="ORF">Q760_10835</name>
</gene>
<feature type="transmembrane region" description="Helical" evidence="1">
    <location>
        <begin position="65"/>
        <end position="84"/>
    </location>
</feature>
<feature type="transmembrane region" description="Helical" evidence="1">
    <location>
        <begin position="143"/>
        <end position="163"/>
    </location>
</feature>
<keyword evidence="1" id="KW-0472">Membrane</keyword>
<feature type="transmembrane region" description="Helical" evidence="1">
    <location>
        <begin position="232"/>
        <end position="253"/>
    </location>
</feature>
<feature type="transmembrane region" description="Helical" evidence="1">
    <location>
        <begin position="105"/>
        <end position="123"/>
    </location>
</feature>
<comment type="caution">
    <text evidence="3">The sequence shown here is derived from an EMBL/GenBank/DDBJ whole genome shotgun (WGS) entry which is preliminary data.</text>
</comment>
<feature type="domain" description="DUF1206" evidence="2">
    <location>
        <begin position="189"/>
        <end position="257"/>
    </location>
</feature>
<dbReference type="RefSeq" id="WP_052103806.1">
    <property type="nucleotide sequence ID" value="NZ_AXNT01000033.1"/>
</dbReference>
<keyword evidence="1" id="KW-0812">Transmembrane</keyword>
<dbReference type="Pfam" id="PF06724">
    <property type="entry name" value="DUF1206"/>
    <property type="match status" value="3"/>
</dbReference>
<name>A0A0A0B9H0_9CELL</name>
<feature type="transmembrane region" description="Helical" evidence="1">
    <location>
        <begin position="24"/>
        <end position="45"/>
    </location>
</feature>
<dbReference type="EMBL" id="AXNT01000033">
    <property type="protein sequence ID" value="KGM02848.1"/>
    <property type="molecule type" value="Genomic_DNA"/>
</dbReference>
<dbReference type="Proteomes" id="UP000029833">
    <property type="component" value="Unassembled WGS sequence"/>
</dbReference>
<evidence type="ECO:0000313" key="4">
    <source>
        <dbReference type="Proteomes" id="UP000029833"/>
    </source>
</evidence>
<organism evidence="3 4">
    <name type="scientific">Cellulomonas cellasea DSM 20118</name>
    <dbReference type="NCBI Taxonomy" id="1408250"/>
    <lineage>
        <taxon>Bacteria</taxon>
        <taxon>Bacillati</taxon>
        <taxon>Actinomycetota</taxon>
        <taxon>Actinomycetes</taxon>
        <taxon>Micrococcales</taxon>
        <taxon>Cellulomonadaceae</taxon>
        <taxon>Cellulomonas</taxon>
    </lineage>
</organism>
<dbReference type="OrthoDB" id="4552598at2"/>
<evidence type="ECO:0000256" key="1">
    <source>
        <dbReference type="SAM" id="Phobius"/>
    </source>
</evidence>
<evidence type="ECO:0000259" key="2">
    <source>
        <dbReference type="Pfam" id="PF06724"/>
    </source>
</evidence>
<feature type="domain" description="DUF1206" evidence="2">
    <location>
        <begin position="100"/>
        <end position="168"/>
    </location>
</feature>
<keyword evidence="1" id="KW-1133">Transmembrane helix</keyword>
<feature type="domain" description="DUF1206" evidence="2">
    <location>
        <begin position="24"/>
        <end position="90"/>
    </location>
</feature>
<dbReference type="InterPro" id="IPR009597">
    <property type="entry name" value="DUF1206"/>
</dbReference>
<proteinExistence type="predicted"/>
<sequence>MNTSVRSAAAGAGNHRLLETGARLGYAASGLLHLLIAFVALQLAWSTGAQEASQAGALQTLASTGPGSVALWVMVVGLALLGLWQLTEAAVLQETGDRLKAAGKGVVYLVLAWTAFGVARGSGSGGGSDQSMSVTASLMEKPFGLVLVGAVGLGIVAVAVYHLHKGWKKTFLRDLTGHPGTFVVRAGQAGYVARGIALGIVGVLLVSAALTHDPAQSQGLDGALRALLDAPFGKLLLTLVALGFAAFGVYSFARARYARV</sequence>
<reference evidence="3 4" key="1">
    <citation type="submission" date="2013-10" db="EMBL/GenBank/DDBJ databases">
        <authorList>
            <person name="Wang G."/>
            <person name="Zhuang W."/>
        </authorList>
    </citation>
    <scope>NUCLEOTIDE SEQUENCE [LARGE SCALE GENOMIC DNA]</scope>
    <source>
        <strain evidence="3 4">DSM 20118</strain>
    </source>
</reference>
<keyword evidence="4" id="KW-1185">Reference proteome</keyword>
<protein>
    <recommendedName>
        <fullName evidence="2">DUF1206 domain-containing protein</fullName>
    </recommendedName>
</protein>
<evidence type="ECO:0000313" key="3">
    <source>
        <dbReference type="EMBL" id="KGM02848.1"/>
    </source>
</evidence>
<dbReference type="AlphaFoldDB" id="A0A0A0B9H0"/>
<accession>A0A0A0B9H0</accession>